<dbReference type="FunFam" id="3.30.160.60:FF:000125">
    <property type="entry name" value="Putative zinc finger protein 143"/>
    <property type="match status" value="1"/>
</dbReference>
<feature type="domain" description="C2H2-type" evidence="7">
    <location>
        <begin position="471"/>
        <end position="500"/>
    </location>
</feature>
<evidence type="ECO:0000256" key="3">
    <source>
        <dbReference type="ARBA" id="ARBA00022771"/>
    </source>
</evidence>
<feature type="compositionally biased region" description="Low complexity" evidence="6">
    <location>
        <begin position="651"/>
        <end position="664"/>
    </location>
</feature>
<evidence type="ECO:0000256" key="2">
    <source>
        <dbReference type="ARBA" id="ARBA00022737"/>
    </source>
</evidence>
<dbReference type="RefSeq" id="XP_031024476.1">
    <property type="nucleotide sequence ID" value="XM_031169594.1"/>
</dbReference>
<dbReference type="InterPro" id="IPR013087">
    <property type="entry name" value="Znf_C2H2_type"/>
</dbReference>
<dbReference type="PROSITE" id="PS50157">
    <property type="entry name" value="ZINC_FINGER_C2H2_2"/>
    <property type="match status" value="2"/>
</dbReference>
<feature type="compositionally biased region" description="Low complexity" evidence="6">
    <location>
        <begin position="337"/>
        <end position="360"/>
    </location>
</feature>
<evidence type="ECO:0000256" key="5">
    <source>
        <dbReference type="PROSITE-ProRule" id="PRU00042"/>
    </source>
</evidence>
<comment type="caution">
    <text evidence="8">The sequence shown here is derived from an EMBL/GenBank/DDBJ whole genome shotgun (WGS) entry which is preliminary data.</text>
</comment>
<sequence length="723" mass="79828">MYNQPWGPVPMSEPVAFDYSSLPSLRDLNLPASQNSSPQRPQIQQQRNTWSGSATTSMSNGDVDYKTDMSHNGMMGGQQQMAPNYYNMPNQYHAQSQPYLVPFVPMASHLDPTQQHIQRGGSYGMAPSNMHTYPQPQQSYYGGYNPNMMGGGPINHGMGVPQQQARPVYDENSGHGVRVVSPHLNTAVAAAANATQQQQQLDDTNNNTAKPKQKRQEDSEYVGALALLGMRKQSVVLDSKLPSPPLSNTQTPQTSPARVPLPVNSTPGSISAAGVKSHPATVMSNGYPDNSQQQPQLLDNHGGGTPAFSGLDGYGNPSLWNTNSYGELDPRQYDYSQQQHAQQHQQAWAQQQQQMQHQQQMNLGASISPAQQQMNQQQQMYPNRYHHQTMSLPMNGGMPQPPPQQKQPKGDAIPSPQRPTPSAKRTNSTTSNEIDMSNLEFDPAAEEQITVGNVTGRRRGVAASHGGGSIFTCDHPGCGKTFRRLYNLKSHMCCHLGERPFVCEECHVTFKRIADLRRHIRCLHSTIRPFMCPTCHVGFARSDVFHHHVEFCRNETQPPVIVKRPGRGGSRVSLGGITSPASISAGMSGIGVNSLPKYAEAYGLGNQQQVQQPQQPYNGQPVSPHQQPQRGGREMEDGAYNGRTSSGGNGSAYASPSQQQQYQQAPPPPQQQQQSQQSQQPKPERMSTRNKRYDFSKLGESDEDDETEEEYRDQGDDDDEYNE</sequence>
<protein>
    <recommendedName>
        <fullName evidence="7">C2H2-type domain-containing protein</fullName>
    </recommendedName>
</protein>
<evidence type="ECO:0000256" key="4">
    <source>
        <dbReference type="ARBA" id="ARBA00022833"/>
    </source>
</evidence>
<evidence type="ECO:0000256" key="6">
    <source>
        <dbReference type="SAM" id="MobiDB-lite"/>
    </source>
</evidence>
<dbReference type="PANTHER" id="PTHR24408:SF58">
    <property type="entry name" value="TRANSCRIPTION FACTOR (TFIIIA), PUTATIVE (AFU_ORTHOLOGUE AFUA_1G05150)-RELATED"/>
    <property type="match status" value="1"/>
</dbReference>
<dbReference type="EMBL" id="QEAO01000020">
    <property type="protein sequence ID" value="TPX33501.1"/>
    <property type="molecule type" value="Genomic_DNA"/>
</dbReference>
<dbReference type="Gene3D" id="3.30.160.60">
    <property type="entry name" value="Classic Zinc Finger"/>
    <property type="match status" value="2"/>
</dbReference>
<evidence type="ECO:0000259" key="7">
    <source>
        <dbReference type="PROSITE" id="PS50157"/>
    </source>
</evidence>
<dbReference type="Proteomes" id="UP000319731">
    <property type="component" value="Unassembled WGS sequence"/>
</dbReference>
<dbReference type="FunFam" id="3.30.160.60:FF:000100">
    <property type="entry name" value="Zinc finger 45-like"/>
    <property type="match status" value="1"/>
</dbReference>
<feature type="region of interest" description="Disordered" evidence="6">
    <location>
        <begin position="238"/>
        <end position="260"/>
    </location>
</feature>
<dbReference type="AlphaFoldDB" id="A0A507C256"/>
<reference evidence="8 9" key="1">
    <citation type="journal article" date="2019" name="Sci. Rep.">
        <title>Comparative genomics of chytrid fungi reveal insights into the obligate biotrophic and pathogenic lifestyle of Synchytrium endobioticum.</title>
        <authorList>
            <person name="van de Vossenberg B.T.L.H."/>
            <person name="Warris S."/>
            <person name="Nguyen H.D.T."/>
            <person name="van Gent-Pelzer M.P.E."/>
            <person name="Joly D.L."/>
            <person name="van de Geest H.C."/>
            <person name="Bonants P.J.M."/>
            <person name="Smith D.S."/>
            <person name="Levesque C.A."/>
            <person name="van der Lee T.A.J."/>
        </authorList>
    </citation>
    <scope>NUCLEOTIDE SEQUENCE [LARGE SCALE GENOMIC DNA]</scope>
    <source>
        <strain evidence="8 9">JEL517</strain>
    </source>
</reference>
<feature type="compositionally biased region" description="Low complexity" evidence="6">
    <location>
        <begin position="192"/>
        <end position="209"/>
    </location>
</feature>
<dbReference type="SMART" id="SM00355">
    <property type="entry name" value="ZnF_C2H2"/>
    <property type="match status" value="3"/>
</dbReference>
<feature type="compositionally biased region" description="Basic and acidic residues" evidence="6">
    <location>
        <begin position="682"/>
        <end position="700"/>
    </location>
</feature>
<keyword evidence="9" id="KW-1185">Reference proteome</keyword>
<feature type="region of interest" description="Disordered" evidence="6">
    <location>
        <begin position="288"/>
        <end position="315"/>
    </location>
</feature>
<proteinExistence type="predicted"/>
<dbReference type="InterPro" id="IPR036236">
    <property type="entry name" value="Znf_C2H2_sf"/>
</dbReference>
<feature type="domain" description="C2H2-type" evidence="7">
    <location>
        <begin position="501"/>
        <end position="529"/>
    </location>
</feature>
<gene>
    <name evidence="8" type="ORF">SmJEL517_g03666</name>
</gene>
<dbReference type="GO" id="GO:0000981">
    <property type="term" value="F:DNA-binding transcription factor activity, RNA polymerase II-specific"/>
    <property type="evidence" value="ECO:0007669"/>
    <property type="project" value="TreeGrafter"/>
</dbReference>
<dbReference type="PROSITE" id="PS00028">
    <property type="entry name" value="ZINC_FINGER_C2H2_1"/>
    <property type="match status" value="2"/>
</dbReference>
<feature type="region of interest" description="Disordered" evidence="6">
    <location>
        <begin position="388"/>
        <end position="444"/>
    </location>
</feature>
<feature type="compositionally biased region" description="Polar residues" evidence="6">
    <location>
        <begin position="288"/>
        <end position="297"/>
    </location>
</feature>
<dbReference type="GO" id="GO:0008270">
    <property type="term" value="F:zinc ion binding"/>
    <property type="evidence" value="ECO:0007669"/>
    <property type="project" value="UniProtKB-KW"/>
</dbReference>
<evidence type="ECO:0000313" key="8">
    <source>
        <dbReference type="EMBL" id="TPX33501.1"/>
    </source>
</evidence>
<dbReference type="OrthoDB" id="2158658at2759"/>
<feature type="region of interest" description="Disordered" evidence="6">
    <location>
        <begin position="28"/>
        <end position="63"/>
    </location>
</feature>
<keyword evidence="4" id="KW-0862">Zinc</keyword>
<evidence type="ECO:0000256" key="1">
    <source>
        <dbReference type="ARBA" id="ARBA00022723"/>
    </source>
</evidence>
<feature type="compositionally biased region" description="Low complexity" evidence="6">
    <location>
        <begin position="607"/>
        <end position="622"/>
    </location>
</feature>
<dbReference type="SUPFAM" id="SSF57667">
    <property type="entry name" value="beta-beta-alpha zinc fingers"/>
    <property type="match status" value="1"/>
</dbReference>
<feature type="compositionally biased region" description="Low complexity" evidence="6">
    <location>
        <begin position="671"/>
        <end position="681"/>
    </location>
</feature>
<feature type="compositionally biased region" description="Polar residues" evidence="6">
    <location>
        <begin position="423"/>
        <end position="435"/>
    </location>
</feature>
<feature type="region of interest" description="Disordered" evidence="6">
    <location>
        <begin position="607"/>
        <end position="723"/>
    </location>
</feature>
<dbReference type="GO" id="GO:0043565">
    <property type="term" value="F:sequence-specific DNA binding"/>
    <property type="evidence" value="ECO:0007669"/>
    <property type="project" value="TreeGrafter"/>
</dbReference>
<dbReference type="GO" id="GO:0005634">
    <property type="term" value="C:nucleus"/>
    <property type="evidence" value="ECO:0007669"/>
    <property type="project" value="TreeGrafter"/>
</dbReference>
<feature type="compositionally biased region" description="Low complexity" evidence="6">
    <location>
        <begin position="34"/>
        <end position="48"/>
    </location>
</feature>
<feature type="compositionally biased region" description="Polar residues" evidence="6">
    <location>
        <begin position="49"/>
        <end position="60"/>
    </location>
</feature>
<dbReference type="PANTHER" id="PTHR24408">
    <property type="entry name" value="ZINC FINGER PROTEIN"/>
    <property type="match status" value="1"/>
</dbReference>
<feature type="compositionally biased region" description="Polar residues" evidence="6">
    <location>
        <begin position="246"/>
        <end position="256"/>
    </location>
</feature>
<feature type="region of interest" description="Disordered" evidence="6">
    <location>
        <begin position="334"/>
        <end position="363"/>
    </location>
</feature>
<evidence type="ECO:0000313" key="9">
    <source>
        <dbReference type="Proteomes" id="UP000319731"/>
    </source>
</evidence>
<keyword evidence="2" id="KW-0677">Repeat</keyword>
<feature type="region of interest" description="Disordered" evidence="6">
    <location>
        <begin position="192"/>
        <end position="218"/>
    </location>
</feature>
<dbReference type="STRING" id="1806994.A0A507C256"/>
<feature type="compositionally biased region" description="Acidic residues" evidence="6">
    <location>
        <begin position="701"/>
        <end position="723"/>
    </location>
</feature>
<name>A0A507C256_9FUNG</name>
<dbReference type="GeneID" id="42004891"/>
<keyword evidence="3 5" id="KW-0863">Zinc-finger</keyword>
<keyword evidence="1" id="KW-0479">Metal-binding</keyword>
<accession>A0A507C256</accession>
<organism evidence="8 9">
    <name type="scientific">Synchytrium microbalum</name>
    <dbReference type="NCBI Taxonomy" id="1806994"/>
    <lineage>
        <taxon>Eukaryota</taxon>
        <taxon>Fungi</taxon>
        <taxon>Fungi incertae sedis</taxon>
        <taxon>Chytridiomycota</taxon>
        <taxon>Chytridiomycota incertae sedis</taxon>
        <taxon>Chytridiomycetes</taxon>
        <taxon>Synchytriales</taxon>
        <taxon>Synchytriaceae</taxon>
        <taxon>Synchytrium</taxon>
    </lineage>
</organism>
<dbReference type="Pfam" id="PF00096">
    <property type="entry name" value="zf-C2H2"/>
    <property type="match status" value="2"/>
</dbReference>